<feature type="domain" description="PLD phosphodiesterase" evidence="2">
    <location>
        <begin position="127"/>
        <end position="154"/>
    </location>
</feature>
<evidence type="ECO:0000259" key="2">
    <source>
        <dbReference type="PROSITE" id="PS50035"/>
    </source>
</evidence>
<dbReference type="InterPro" id="IPR030872">
    <property type="entry name" value="Cardiolipin_synth_ClsB"/>
</dbReference>
<reference evidence="3 4" key="1">
    <citation type="submission" date="2018-01" db="EMBL/GenBank/DDBJ databases">
        <title>Whole genome analyses suggest that Burkholderia sensu lato contains two further novel genera in the rhizoxinica-symbiotica group Mycetohabitans gen. nov., and Trinickia gen. nov.: implications for the evolution of diazotrophy and nodulation in the Burkholderiaceae.</title>
        <authorList>
            <person name="Estrada-de los Santos P."/>
            <person name="Palmer M."/>
            <person name="Chavez-Ramirez B."/>
            <person name="Beukes C."/>
            <person name="Steenkamp E.T."/>
            <person name="Hirsch A.M."/>
            <person name="Manyaka P."/>
            <person name="Maluk M."/>
            <person name="Lafos M."/>
            <person name="Crook M."/>
            <person name="Gross E."/>
            <person name="Simon M.F."/>
            <person name="Bueno dos Reis Junior F."/>
            <person name="Poole P.S."/>
            <person name="Venter S.N."/>
            <person name="James E.K."/>
        </authorList>
    </citation>
    <scope>NUCLEOTIDE SEQUENCE [LARGE SCALE GENOMIC DNA]</scope>
    <source>
        <strain evidence="3 4">GIMN1.004</strain>
    </source>
</reference>
<evidence type="ECO:0000313" key="3">
    <source>
        <dbReference type="EMBL" id="PMS21196.1"/>
    </source>
</evidence>
<accession>A0A2N7VVL8</accession>
<gene>
    <name evidence="1" type="primary">clsB</name>
    <name evidence="3" type="ORF">C0Z18_08410</name>
</gene>
<keyword evidence="1" id="KW-1003">Cell membrane</keyword>
<dbReference type="Gene3D" id="3.30.870.10">
    <property type="entry name" value="Endonuclease Chain A"/>
    <property type="match status" value="2"/>
</dbReference>
<feature type="active site" evidence="1">
    <location>
        <position position="134"/>
    </location>
</feature>
<comment type="subcellular location">
    <subcellularLocation>
        <location evidence="1">Cell membrane</location>
        <topology evidence="1">Peripheral membrane protein</topology>
    </subcellularLocation>
</comment>
<evidence type="ECO:0000256" key="1">
    <source>
        <dbReference type="HAMAP-Rule" id="MF_01917"/>
    </source>
</evidence>
<keyword evidence="1" id="KW-1208">Phospholipid metabolism</keyword>
<protein>
    <recommendedName>
        <fullName evidence="1">Cardiolipin synthase B</fullName>
        <shortName evidence="1">CL synthase</shortName>
        <ecNumber evidence="1">2.7.8.-</ecNumber>
    </recommendedName>
</protein>
<feature type="active site" evidence="1">
    <location>
        <position position="332"/>
    </location>
</feature>
<proteinExistence type="inferred from homology"/>
<comment type="function">
    <text evidence="1">Catalyzes the phosphatidyl group transfer from one phosphatidylglycerol molecule to another to form cardiolipin (CL) (diphosphatidylglycerol) and glycerol.</text>
</comment>
<dbReference type="CDD" id="cd09110">
    <property type="entry name" value="PLDc_CLS_1"/>
    <property type="match status" value="1"/>
</dbReference>
<dbReference type="OrthoDB" id="9762009at2"/>
<dbReference type="GO" id="GO:0005886">
    <property type="term" value="C:plasma membrane"/>
    <property type="evidence" value="ECO:0007669"/>
    <property type="project" value="UniProtKB-SubCell"/>
</dbReference>
<keyword evidence="1" id="KW-0444">Lipid biosynthesis</keyword>
<name>A0A2N7VVL8_9BURK</name>
<dbReference type="AlphaFoldDB" id="A0A2N7VVL8"/>
<feature type="active site" evidence="1">
    <location>
        <position position="132"/>
    </location>
</feature>
<dbReference type="Pfam" id="PF13091">
    <property type="entry name" value="PLDc_2"/>
    <property type="match status" value="2"/>
</dbReference>
<comment type="similarity">
    <text evidence="1">Belongs to the phospholipase D family. Cardiolipin synthase subfamily. ClsB sub-subfamily.</text>
</comment>
<dbReference type="SUPFAM" id="SSF56024">
    <property type="entry name" value="Phospholipase D/nuclease"/>
    <property type="match status" value="2"/>
</dbReference>
<dbReference type="PANTHER" id="PTHR21248">
    <property type="entry name" value="CARDIOLIPIN SYNTHASE"/>
    <property type="match status" value="1"/>
</dbReference>
<keyword evidence="4" id="KW-1185">Reference proteome</keyword>
<keyword evidence="1" id="KW-0443">Lipid metabolism</keyword>
<feature type="active site" evidence="1">
    <location>
        <position position="139"/>
    </location>
</feature>
<dbReference type="InterPro" id="IPR025202">
    <property type="entry name" value="PLD-like_dom"/>
</dbReference>
<keyword evidence="1" id="KW-0472">Membrane</keyword>
<dbReference type="InterPro" id="IPR001736">
    <property type="entry name" value="PLipase_D/transphosphatidylase"/>
</dbReference>
<keyword evidence="1" id="KW-0808">Transferase</keyword>
<comment type="catalytic activity">
    <reaction evidence="1">
        <text>2 a 1,2-diacyl-sn-glycero-3-phospho-(1'-sn-glycerol) = a cardiolipin + glycerol</text>
        <dbReference type="Rhea" id="RHEA:31451"/>
        <dbReference type="ChEBI" id="CHEBI:17754"/>
        <dbReference type="ChEBI" id="CHEBI:62237"/>
        <dbReference type="ChEBI" id="CHEBI:64716"/>
    </reaction>
</comment>
<dbReference type="PANTHER" id="PTHR21248:SF22">
    <property type="entry name" value="PHOSPHOLIPASE D"/>
    <property type="match status" value="1"/>
</dbReference>
<evidence type="ECO:0000313" key="4">
    <source>
        <dbReference type="Proteomes" id="UP000235616"/>
    </source>
</evidence>
<comment type="caution">
    <text evidence="3">The sequence shown here is derived from an EMBL/GenBank/DDBJ whole genome shotgun (WGS) entry which is preliminary data.</text>
</comment>
<dbReference type="Proteomes" id="UP000235616">
    <property type="component" value="Unassembled WGS sequence"/>
</dbReference>
<dbReference type="EC" id="2.7.8.-" evidence="1"/>
<dbReference type="GO" id="GO:0008808">
    <property type="term" value="F:cardiolipin synthase activity"/>
    <property type="evidence" value="ECO:0007669"/>
    <property type="project" value="InterPro"/>
</dbReference>
<sequence>MSARGARRLARLGAALVSKRRAWRLAFTAGNEVRLFSSGADYFATLIRHIDDAQLSVTLETYIFCDDEAGRPVSDALVRAARRGVQVRVITDGLGTGRLALFDEWVAAGVEHRIYNAGWLGVFGRFGLSRTHRKLALVDARVAFCGGINIVDDFAATNGPLAHPRWDFAVGLTGPVVERIGAALDTQWRRLALGHRPYTQAVSRALTLRERASSTGAAAPSRHSGHASEQALKAPSVAFIARDNFVNRRAIEKAYLVAIGRARHEILLANPYFVPGRKLRRALVAAARRGVEVRLLIGRNEFAALDHAVPHLYRLFLTAGAKIAEYEKTMLHGKVAVVDSNWATVGSSNLDALSLVLNNEANVVLIEHPEIDPLREAILDAFAQARAIDPAIYAARPWGKRLTNWLAYAAYRAVMKVLTVGAYD</sequence>
<dbReference type="RefSeq" id="WP_102644938.1">
    <property type="nucleotide sequence ID" value="NZ_PNYA01000006.1"/>
</dbReference>
<feature type="active site" evidence="1">
    <location>
        <position position="334"/>
    </location>
</feature>
<dbReference type="PROSITE" id="PS50035">
    <property type="entry name" value="PLD"/>
    <property type="match status" value="2"/>
</dbReference>
<dbReference type="EMBL" id="PNYA01000006">
    <property type="protein sequence ID" value="PMS21196.1"/>
    <property type="molecule type" value="Genomic_DNA"/>
</dbReference>
<dbReference type="GO" id="GO:0032049">
    <property type="term" value="P:cardiolipin biosynthetic process"/>
    <property type="evidence" value="ECO:0007669"/>
    <property type="project" value="InterPro"/>
</dbReference>
<organism evidence="3 4">
    <name type="scientific">Trinickia dabaoshanensis</name>
    <dbReference type="NCBI Taxonomy" id="564714"/>
    <lineage>
        <taxon>Bacteria</taxon>
        <taxon>Pseudomonadati</taxon>
        <taxon>Pseudomonadota</taxon>
        <taxon>Betaproteobacteria</taxon>
        <taxon>Burkholderiales</taxon>
        <taxon>Burkholderiaceae</taxon>
        <taxon>Trinickia</taxon>
    </lineage>
</organism>
<dbReference type="HAMAP" id="MF_01917">
    <property type="entry name" value="Cardiolipin_synth_ClsB"/>
    <property type="match status" value="1"/>
</dbReference>
<keyword evidence="1" id="KW-0594">Phospholipid biosynthesis</keyword>
<dbReference type="SMART" id="SM00155">
    <property type="entry name" value="PLDc"/>
    <property type="match status" value="2"/>
</dbReference>
<feature type="domain" description="PLD phosphodiesterase" evidence="2">
    <location>
        <begin position="327"/>
        <end position="354"/>
    </location>
</feature>
<feature type="active site" evidence="1">
    <location>
        <position position="339"/>
    </location>
</feature>